<proteinExistence type="predicted"/>
<dbReference type="AlphaFoldDB" id="A0A382TGQ4"/>
<organism evidence="1">
    <name type="scientific">marine metagenome</name>
    <dbReference type="NCBI Taxonomy" id="408172"/>
    <lineage>
        <taxon>unclassified sequences</taxon>
        <taxon>metagenomes</taxon>
        <taxon>ecological metagenomes</taxon>
    </lineage>
</organism>
<evidence type="ECO:0000313" key="1">
    <source>
        <dbReference type="EMBL" id="SVD20962.1"/>
    </source>
</evidence>
<reference evidence="1" key="1">
    <citation type="submission" date="2018-05" db="EMBL/GenBank/DDBJ databases">
        <authorList>
            <person name="Lanie J.A."/>
            <person name="Ng W.-L."/>
            <person name="Kazmierczak K.M."/>
            <person name="Andrzejewski T.M."/>
            <person name="Davidsen T.M."/>
            <person name="Wayne K.J."/>
            <person name="Tettelin H."/>
            <person name="Glass J.I."/>
            <person name="Rusch D."/>
            <person name="Podicherti R."/>
            <person name="Tsui H.-C.T."/>
            <person name="Winkler M.E."/>
        </authorList>
    </citation>
    <scope>NUCLEOTIDE SEQUENCE</scope>
</reference>
<accession>A0A382TGQ4</accession>
<protein>
    <submittedName>
        <fullName evidence="1">Uncharacterized protein</fullName>
    </submittedName>
</protein>
<feature type="non-terminal residue" evidence="1">
    <location>
        <position position="1"/>
    </location>
</feature>
<feature type="non-terminal residue" evidence="1">
    <location>
        <position position="25"/>
    </location>
</feature>
<dbReference type="EMBL" id="UINC01136283">
    <property type="protein sequence ID" value="SVD20962.1"/>
    <property type="molecule type" value="Genomic_DNA"/>
</dbReference>
<gene>
    <name evidence="1" type="ORF">METZ01_LOCUS373816</name>
</gene>
<name>A0A382TGQ4_9ZZZZ</name>
<sequence length="25" mass="2786">VLGAGTDREQLLVRLARQSERDLCS</sequence>